<dbReference type="InterPro" id="IPR020904">
    <property type="entry name" value="Sc_DH/Rdtase_CS"/>
</dbReference>
<dbReference type="Pfam" id="PF13561">
    <property type="entry name" value="adh_short_C2"/>
    <property type="match status" value="1"/>
</dbReference>
<dbReference type="InterPro" id="IPR002347">
    <property type="entry name" value="SDR_fam"/>
</dbReference>
<dbReference type="Gene3D" id="3.40.50.720">
    <property type="entry name" value="NAD(P)-binding Rossmann-like Domain"/>
    <property type="match status" value="1"/>
</dbReference>
<protein>
    <submittedName>
        <fullName evidence="2">SDR family oxidoreductase</fullName>
    </submittedName>
</protein>
<dbReference type="RefSeq" id="WP_344977991.1">
    <property type="nucleotide sequence ID" value="NZ_BAABFN010000002.1"/>
</dbReference>
<comment type="caution">
    <text evidence="2">The sequence shown here is derived from an EMBL/GenBank/DDBJ whole genome shotgun (WGS) entry which is preliminary data.</text>
</comment>
<dbReference type="InterPro" id="IPR036291">
    <property type="entry name" value="NAD(P)-bd_dom_sf"/>
</dbReference>
<accession>A0ABP8FPM1</accession>
<dbReference type="NCBIfam" id="NF005559">
    <property type="entry name" value="PRK07231.1"/>
    <property type="match status" value="1"/>
</dbReference>
<dbReference type="PRINTS" id="PR00080">
    <property type="entry name" value="SDRFAMILY"/>
</dbReference>
<evidence type="ECO:0000313" key="3">
    <source>
        <dbReference type="Proteomes" id="UP001501207"/>
    </source>
</evidence>
<dbReference type="Proteomes" id="UP001501207">
    <property type="component" value="Unassembled WGS sequence"/>
</dbReference>
<dbReference type="EMBL" id="BAABFN010000002">
    <property type="protein sequence ID" value="GAA4308450.1"/>
    <property type="molecule type" value="Genomic_DNA"/>
</dbReference>
<dbReference type="PROSITE" id="PS00061">
    <property type="entry name" value="ADH_SHORT"/>
    <property type="match status" value="1"/>
</dbReference>
<sequence length="253" mass="27152">MSWNLKDKKAVVTGSSKGIGKAIAAELLSLGAEVLLTARNENELKSTQTEFASQGFRVHALPGNVSDEGHRTSIATWVEQHWERLDVLVNNAGINIRKPSATYSASEYAQVMDTNLFAPFELSRLLFVPLQKSGRGAVINIASVAGSFDAQTGAPYGMSKAGMLQMTRSLAREWADAGIRVNSVSPWFTETPLTRDLLSQPEKRSVIEKRTPAGRVAKDKEVAAAVAFLALDEASFITGQNLSVDGGATAGML</sequence>
<dbReference type="InterPro" id="IPR045000">
    <property type="entry name" value="TR"/>
</dbReference>
<keyword evidence="3" id="KW-1185">Reference proteome</keyword>
<gene>
    <name evidence="2" type="ORF">GCM10023143_15770</name>
</gene>
<evidence type="ECO:0000313" key="2">
    <source>
        <dbReference type="EMBL" id="GAA4308450.1"/>
    </source>
</evidence>
<name>A0ABP8FPM1_9BACT</name>
<dbReference type="PANTHER" id="PTHR42898:SF6">
    <property type="entry name" value="NADP-DEPENDENT MANNITOL DEHYDROGENASE"/>
    <property type="match status" value="1"/>
</dbReference>
<dbReference type="PRINTS" id="PR00081">
    <property type="entry name" value="GDHRDH"/>
</dbReference>
<evidence type="ECO:0000256" key="1">
    <source>
        <dbReference type="ARBA" id="ARBA00023002"/>
    </source>
</evidence>
<dbReference type="SUPFAM" id="SSF51735">
    <property type="entry name" value="NAD(P)-binding Rossmann-fold domains"/>
    <property type="match status" value="1"/>
</dbReference>
<organism evidence="2 3">
    <name type="scientific">Compostibacter hankyongensis</name>
    <dbReference type="NCBI Taxonomy" id="1007089"/>
    <lineage>
        <taxon>Bacteria</taxon>
        <taxon>Pseudomonadati</taxon>
        <taxon>Bacteroidota</taxon>
        <taxon>Chitinophagia</taxon>
        <taxon>Chitinophagales</taxon>
        <taxon>Chitinophagaceae</taxon>
        <taxon>Compostibacter</taxon>
    </lineage>
</organism>
<reference evidence="3" key="1">
    <citation type="journal article" date="2019" name="Int. J. Syst. Evol. Microbiol.">
        <title>The Global Catalogue of Microorganisms (GCM) 10K type strain sequencing project: providing services to taxonomists for standard genome sequencing and annotation.</title>
        <authorList>
            <consortium name="The Broad Institute Genomics Platform"/>
            <consortium name="The Broad Institute Genome Sequencing Center for Infectious Disease"/>
            <person name="Wu L."/>
            <person name="Ma J."/>
        </authorList>
    </citation>
    <scope>NUCLEOTIDE SEQUENCE [LARGE SCALE GENOMIC DNA]</scope>
    <source>
        <strain evidence="3">JCM 17664</strain>
    </source>
</reference>
<keyword evidence="1" id="KW-0560">Oxidoreductase</keyword>
<proteinExistence type="predicted"/>
<dbReference type="PANTHER" id="PTHR42898">
    <property type="entry name" value="TROPINONE REDUCTASE"/>
    <property type="match status" value="1"/>
</dbReference>